<name>A0AAV7RV99_PLEWA</name>
<feature type="compositionally biased region" description="Basic and acidic residues" evidence="1">
    <location>
        <begin position="73"/>
        <end position="92"/>
    </location>
</feature>
<dbReference type="Proteomes" id="UP001066276">
    <property type="component" value="Chromosome 5"/>
</dbReference>
<organism evidence="2 3">
    <name type="scientific">Pleurodeles waltl</name>
    <name type="common">Iberian ribbed newt</name>
    <dbReference type="NCBI Taxonomy" id="8319"/>
    <lineage>
        <taxon>Eukaryota</taxon>
        <taxon>Metazoa</taxon>
        <taxon>Chordata</taxon>
        <taxon>Craniata</taxon>
        <taxon>Vertebrata</taxon>
        <taxon>Euteleostomi</taxon>
        <taxon>Amphibia</taxon>
        <taxon>Batrachia</taxon>
        <taxon>Caudata</taxon>
        <taxon>Salamandroidea</taxon>
        <taxon>Salamandridae</taxon>
        <taxon>Pleurodelinae</taxon>
        <taxon>Pleurodeles</taxon>
    </lineage>
</organism>
<reference evidence="2" key="1">
    <citation type="journal article" date="2022" name="bioRxiv">
        <title>Sequencing and chromosome-scale assembly of the giantPleurodeles waltlgenome.</title>
        <authorList>
            <person name="Brown T."/>
            <person name="Elewa A."/>
            <person name="Iarovenko S."/>
            <person name="Subramanian E."/>
            <person name="Araus A.J."/>
            <person name="Petzold A."/>
            <person name="Susuki M."/>
            <person name="Suzuki K.-i.T."/>
            <person name="Hayashi T."/>
            <person name="Toyoda A."/>
            <person name="Oliveira C."/>
            <person name="Osipova E."/>
            <person name="Leigh N.D."/>
            <person name="Simon A."/>
            <person name="Yun M.H."/>
        </authorList>
    </citation>
    <scope>NUCLEOTIDE SEQUENCE</scope>
    <source>
        <strain evidence="2">20211129_DDA</strain>
        <tissue evidence="2">Liver</tissue>
    </source>
</reference>
<accession>A0AAV7RV99</accession>
<gene>
    <name evidence="2" type="ORF">NDU88_008266</name>
</gene>
<dbReference type="EMBL" id="JANPWB010000009">
    <property type="protein sequence ID" value="KAJ1155537.1"/>
    <property type="molecule type" value="Genomic_DNA"/>
</dbReference>
<dbReference type="AlphaFoldDB" id="A0AAV7RV99"/>
<sequence length="185" mass="21356">MKLINVDNLTKFELQKRCKKGLNMSRKDSKVNLQIALFAYKEVKRLQAVTEEDDLEGDLGPDEKEIPEENLELQKEHPCPQEENQNARDGAEQRILQRPVTSGVGGQEEGRKLKLELDLTRLRLINVYNLTKFELQKRCKKGLNMSRKDSKVNLQIALFAYKEVKRLQAVTEEDDLEGDFGPDEK</sequence>
<evidence type="ECO:0000313" key="2">
    <source>
        <dbReference type="EMBL" id="KAJ1155537.1"/>
    </source>
</evidence>
<protein>
    <submittedName>
        <fullName evidence="2">Uncharacterized protein</fullName>
    </submittedName>
</protein>
<keyword evidence="3" id="KW-1185">Reference proteome</keyword>
<evidence type="ECO:0000313" key="3">
    <source>
        <dbReference type="Proteomes" id="UP001066276"/>
    </source>
</evidence>
<evidence type="ECO:0000256" key="1">
    <source>
        <dbReference type="SAM" id="MobiDB-lite"/>
    </source>
</evidence>
<comment type="caution">
    <text evidence="2">The sequence shown here is derived from an EMBL/GenBank/DDBJ whole genome shotgun (WGS) entry which is preliminary data.</text>
</comment>
<proteinExistence type="predicted"/>
<feature type="region of interest" description="Disordered" evidence="1">
    <location>
        <begin position="73"/>
        <end position="107"/>
    </location>
</feature>